<dbReference type="InterPro" id="IPR050537">
    <property type="entry name" value="2-oxoacid_dehydrogenase"/>
</dbReference>
<evidence type="ECO:0000256" key="1">
    <source>
        <dbReference type="ARBA" id="ARBA00004052"/>
    </source>
</evidence>
<dbReference type="SUPFAM" id="SSF51230">
    <property type="entry name" value="Single hybrid motif"/>
    <property type="match status" value="1"/>
</dbReference>
<keyword evidence="10 12" id="KW-0012">Acyltransferase</keyword>
<dbReference type="InterPro" id="IPR004167">
    <property type="entry name" value="PSBD"/>
</dbReference>
<proteinExistence type="inferred from homology"/>
<evidence type="ECO:0000256" key="10">
    <source>
        <dbReference type="ARBA" id="ARBA00023315"/>
    </source>
</evidence>
<feature type="compositionally biased region" description="Polar residues" evidence="13">
    <location>
        <begin position="171"/>
        <end position="181"/>
    </location>
</feature>
<comment type="similarity">
    <text evidence="3 12">Belongs to the 2-oxoacid dehydrogenase family.</text>
</comment>
<dbReference type="AlphaFoldDB" id="A0A6J4NM27"/>
<dbReference type="InterPro" id="IPR003016">
    <property type="entry name" value="2-oxoA_DH_lipoyl-BS"/>
</dbReference>
<keyword evidence="7 12" id="KW-0816">Tricarboxylic acid cycle</keyword>
<dbReference type="GO" id="GO:0045252">
    <property type="term" value="C:oxoglutarate dehydrogenase complex"/>
    <property type="evidence" value="ECO:0007669"/>
    <property type="project" value="UniProtKB-UniRule"/>
</dbReference>
<feature type="compositionally biased region" description="Low complexity" evidence="13">
    <location>
        <begin position="107"/>
        <end position="121"/>
    </location>
</feature>
<dbReference type="InterPro" id="IPR000089">
    <property type="entry name" value="Biotin_lipoyl"/>
</dbReference>
<dbReference type="SUPFAM" id="SSF52777">
    <property type="entry name" value="CoA-dependent acyltransferases"/>
    <property type="match status" value="1"/>
</dbReference>
<evidence type="ECO:0000256" key="9">
    <source>
        <dbReference type="ARBA" id="ARBA00022823"/>
    </source>
</evidence>
<dbReference type="Gene3D" id="3.30.559.10">
    <property type="entry name" value="Chloramphenicol acetyltransferase-like domain"/>
    <property type="match status" value="1"/>
</dbReference>
<comment type="catalytic activity">
    <reaction evidence="11 12">
        <text>N(6)-[(R)-dihydrolipoyl]-L-lysyl-[protein] + succinyl-CoA = N(6)-[(R)-S(8)-succinyldihydrolipoyl]-L-lysyl-[protein] + CoA</text>
        <dbReference type="Rhea" id="RHEA:15213"/>
        <dbReference type="Rhea" id="RHEA-COMP:10475"/>
        <dbReference type="Rhea" id="RHEA-COMP:20092"/>
        <dbReference type="ChEBI" id="CHEBI:57287"/>
        <dbReference type="ChEBI" id="CHEBI:57292"/>
        <dbReference type="ChEBI" id="CHEBI:83100"/>
        <dbReference type="ChEBI" id="CHEBI:83120"/>
        <dbReference type="EC" id="2.3.1.61"/>
    </reaction>
</comment>
<evidence type="ECO:0000256" key="6">
    <source>
        <dbReference type="ARBA" id="ARBA00019511"/>
    </source>
</evidence>
<dbReference type="Gene3D" id="2.40.50.100">
    <property type="match status" value="1"/>
</dbReference>
<dbReference type="EMBL" id="CADCUV010000031">
    <property type="protein sequence ID" value="CAA9391752.1"/>
    <property type="molecule type" value="Genomic_DNA"/>
</dbReference>
<evidence type="ECO:0000256" key="3">
    <source>
        <dbReference type="ARBA" id="ARBA00007317"/>
    </source>
</evidence>
<keyword evidence="8 12" id="KW-0808">Transferase</keyword>
<dbReference type="InterPro" id="IPR023213">
    <property type="entry name" value="CAT-like_dom_sf"/>
</dbReference>
<evidence type="ECO:0000256" key="5">
    <source>
        <dbReference type="ARBA" id="ARBA00012945"/>
    </source>
</evidence>
<dbReference type="PROSITE" id="PS00189">
    <property type="entry name" value="LIPOYL"/>
    <property type="match status" value="1"/>
</dbReference>
<dbReference type="Pfam" id="PF02817">
    <property type="entry name" value="E3_binding"/>
    <property type="match status" value="1"/>
</dbReference>
<dbReference type="Pfam" id="PF00364">
    <property type="entry name" value="Biotin_lipoyl"/>
    <property type="match status" value="1"/>
</dbReference>
<dbReference type="PANTHER" id="PTHR43416:SF5">
    <property type="entry name" value="DIHYDROLIPOYLLYSINE-RESIDUE SUCCINYLTRANSFERASE COMPONENT OF 2-OXOGLUTARATE DEHYDROGENASE COMPLEX, MITOCHONDRIAL"/>
    <property type="match status" value="1"/>
</dbReference>
<evidence type="ECO:0000256" key="8">
    <source>
        <dbReference type="ARBA" id="ARBA00022679"/>
    </source>
</evidence>
<evidence type="ECO:0000259" key="15">
    <source>
        <dbReference type="PROSITE" id="PS51826"/>
    </source>
</evidence>
<evidence type="ECO:0000313" key="16">
    <source>
        <dbReference type="EMBL" id="CAA9391752.1"/>
    </source>
</evidence>
<comment type="subunit">
    <text evidence="4">Forms a 24-polypeptide structural core with octahedral symmetry. Part of the 2-oxoglutarate dehydrogenase (OGDH) complex composed of E1 (2-oxoglutarate dehydrogenase), E2 (dihydrolipoamide succinyltransferase) and E3 (dihydrolipoamide dehydrogenase); the complex contains multiple copies of the three enzymatic components (E1, E2 and E3).</text>
</comment>
<dbReference type="CDD" id="cd06849">
    <property type="entry name" value="lipoyl_domain"/>
    <property type="match status" value="1"/>
</dbReference>
<sequence length="441" mass="47217">MADEIHVPELGESVADATVGRWLKQEGDAVSAGDALVELETDKINFEVEAEHDGVLESIAKAEGDTVTVGEVIGTLGEGNGSAPPQEPEESGEEASGEEAAEEQPEPEAASASETQPSAEETNGHREDGGGRASPSVRKLAEEYGIQLAEVSGSGSGGRITRDDVERLIRSQGSASGTTQEAPERPAEPETDGKAEQPAPQPAAQNGRADLEERVRVSRRRQTIAQRLVESQQTAAMLTTFNEVDMSAVMALRKRRKESFQERTGARLGFMSFFAKAAIGALKAYPKVNAELQGNELVLKHYYDLGVAVSTDEGLVVPVVRDADRKSFAEIEGGIADLAVKAREGKLKLEDLTGGTFTITNGGIFGSLLSTPILTMPQVAILGMHKIQERPMVVDGEVQVRPMMYLALSYDHRVIDGSEAVGFLVRIKELIEDPESLLLEG</sequence>
<feature type="region of interest" description="Disordered" evidence="13">
    <location>
        <begin position="73"/>
        <end position="137"/>
    </location>
</feature>
<comment type="cofactor">
    <cofactor evidence="12">
        <name>(R)-lipoate</name>
        <dbReference type="ChEBI" id="CHEBI:83088"/>
    </cofactor>
    <text evidence="12">Binds 1 lipoyl cofactor covalently.</text>
</comment>
<dbReference type="NCBIfam" id="NF004309">
    <property type="entry name" value="PRK05704.1"/>
    <property type="match status" value="1"/>
</dbReference>
<dbReference type="GO" id="GO:0006099">
    <property type="term" value="P:tricarboxylic acid cycle"/>
    <property type="evidence" value="ECO:0007669"/>
    <property type="project" value="UniProtKB-UniRule"/>
</dbReference>
<feature type="domain" description="Peripheral subunit-binding (PSBD)" evidence="15">
    <location>
        <begin position="132"/>
        <end position="169"/>
    </location>
</feature>
<feature type="compositionally biased region" description="Basic and acidic residues" evidence="13">
    <location>
        <begin position="182"/>
        <end position="195"/>
    </location>
</feature>
<feature type="domain" description="Lipoyl-binding" evidence="14">
    <location>
        <begin position="2"/>
        <end position="77"/>
    </location>
</feature>
<dbReference type="NCBIfam" id="TIGR01347">
    <property type="entry name" value="sucB"/>
    <property type="match status" value="1"/>
</dbReference>
<dbReference type="PANTHER" id="PTHR43416">
    <property type="entry name" value="DIHYDROLIPOYLLYSINE-RESIDUE SUCCINYLTRANSFERASE COMPONENT OF 2-OXOGLUTARATE DEHYDROGENASE COMPLEX, MITOCHONDRIAL-RELATED"/>
    <property type="match status" value="1"/>
</dbReference>
<evidence type="ECO:0000256" key="12">
    <source>
        <dbReference type="RuleBase" id="RU361138"/>
    </source>
</evidence>
<keyword evidence="9 12" id="KW-0450">Lipoyl</keyword>
<dbReference type="InterPro" id="IPR006255">
    <property type="entry name" value="SucB"/>
</dbReference>
<dbReference type="PROSITE" id="PS50968">
    <property type="entry name" value="BIOTINYL_LIPOYL"/>
    <property type="match status" value="1"/>
</dbReference>
<evidence type="ECO:0000256" key="4">
    <source>
        <dbReference type="ARBA" id="ARBA00011666"/>
    </source>
</evidence>
<comment type="function">
    <text evidence="1 12">E2 component of the 2-oxoglutarate dehydrogenase (OGDH) complex which catalyzes the second step in the conversion of 2-oxoglutarate to succinyl-CoA and CO(2).</text>
</comment>
<dbReference type="GO" id="GO:0005829">
    <property type="term" value="C:cytosol"/>
    <property type="evidence" value="ECO:0007669"/>
    <property type="project" value="TreeGrafter"/>
</dbReference>
<evidence type="ECO:0000256" key="2">
    <source>
        <dbReference type="ARBA" id="ARBA00005145"/>
    </source>
</evidence>
<dbReference type="GO" id="GO:0004149">
    <property type="term" value="F:dihydrolipoyllysine-residue succinyltransferase activity"/>
    <property type="evidence" value="ECO:0007669"/>
    <property type="project" value="UniProtKB-UniRule"/>
</dbReference>
<dbReference type="UniPathway" id="UPA00868">
    <property type="reaction ID" value="UER00840"/>
</dbReference>
<dbReference type="GO" id="GO:0033512">
    <property type="term" value="P:L-lysine catabolic process to acetyl-CoA via saccharopine"/>
    <property type="evidence" value="ECO:0007669"/>
    <property type="project" value="UniProtKB-UniRule"/>
</dbReference>
<dbReference type="InterPro" id="IPR036625">
    <property type="entry name" value="E3-bd_dom_sf"/>
</dbReference>
<comment type="pathway">
    <text evidence="2 12">Amino-acid degradation; L-lysine degradation via saccharopine pathway; glutaryl-CoA from L-lysine: step 6/6.</text>
</comment>
<dbReference type="SUPFAM" id="SSF47005">
    <property type="entry name" value="Peripheral subunit-binding domain of 2-oxo acid dehydrogenase complex"/>
    <property type="match status" value="1"/>
</dbReference>
<dbReference type="Gene3D" id="4.10.320.10">
    <property type="entry name" value="E3-binding domain"/>
    <property type="match status" value="1"/>
</dbReference>
<name>A0A6J4NM27_9ACTN</name>
<gene>
    <name evidence="16" type="ORF">AVDCRST_MAG22-677</name>
</gene>
<evidence type="ECO:0000256" key="13">
    <source>
        <dbReference type="SAM" id="MobiDB-lite"/>
    </source>
</evidence>
<dbReference type="FunFam" id="3.30.559.10:FF:000007">
    <property type="entry name" value="Dihydrolipoamide acetyltransferase component of pyruvate dehydrogenase complex"/>
    <property type="match status" value="1"/>
</dbReference>
<evidence type="ECO:0000256" key="11">
    <source>
        <dbReference type="ARBA" id="ARBA00052761"/>
    </source>
</evidence>
<accession>A0A6J4NM27</accession>
<organism evidence="16">
    <name type="scientific">uncultured Rubrobacteraceae bacterium</name>
    <dbReference type="NCBI Taxonomy" id="349277"/>
    <lineage>
        <taxon>Bacteria</taxon>
        <taxon>Bacillati</taxon>
        <taxon>Actinomycetota</taxon>
        <taxon>Rubrobacteria</taxon>
        <taxon>Rubrobacterales</taxon>
        <taxon>Rubrobacteraceae</taxon>
        <taxon>environmental samples</taxon>
    </lineage>
</organism>
<dbReference type="InterPro" id="IPR001078">
    <property type="entry name" value="2-oxoacid_DH_actylTfrase"/>
</dbReference>
<evidence type="ECO:0000259" key="14">
    <source>
        <dbReference type="PROSITE" id="PS50968"/>
    </source>
</evidence>
<reference evidence="16" key="1">
    <citation type="submission" date="2020-02" db="EMBL/GenBank/DDBJ databases">
        <authorList>
            <person name="Meier V. D."/>
        </authorList>
    </citation>
    <scope>NUCLEOTIDE SEQUENCE</scope>
    <source>
        <strain evidence="16">AVDCRST_MAG22</strain>
    </source>
</reference>
<feature type="compositionally biased region" description="Acidic residues" evidence="13">
    <location>
        <begin position="87"/>
        <end position="106"/>
    </location>
</feature>
<dbReference type="InterPro" id="IPR011053">
    <property type="entry name" value="Single_hybrid_motif"/>
</dbReference>
<dbReference type="EC" id="2.3.1.61" evidence="5 12"/>
<protein>
    <recommendedName>
        <fullName evidence="6 12">Dihydrolipoyllysine-residue succinyltransferase component of 2-oxoglutarate dehydrogenase complex</fullName>
        <ecNumber evidence="5 12">2.3.1.61</ecNumber>
    </recommendedName>
    <alternativeName>
        <fullName evidence="12">2-oxoglutarate dehydrogenase complex component E2</fullName>
    </alternativeName>
</protein>
<feature type="region of interest" description="Disordered" evidence="13">
    <location>
        <begin position="171"/>
        <end position="215"/>
    </location>
</feature>
<evidence type="ECO:0000256" key="7">
    <source>
        <dbReference type="ARBA" id="ARBA00022532"/>
    </source>
</evidence>
<dbReference type="PROSITE" id="PS51826">
    <property type="entry name" value="PSBD"/>
    <property type="match status" value="1"/>
</dbReference>
<dbReference type="Pfam" id="PF00198">
    <property type="entry name" value="2-oxoacid_dh"/>
    <property type="match status" value="1"/>
</dbReference>